<dbReference type="RefSeq" id="XP_028148980.1">
    <property type="nucleotide sequence ID" value="XM_028293179.1"/>
</dbReference>
<evidence type="ECO:0000256" key="4">
    <source>
        <dbReference type="ARBA" id="ARBA00022722"/>
    </source>
</evidence>
<evidence type="ECO:0000256" key="7">
    <source>
        <dbReference type="ARBA" id="ARBA00022801"/>
    </source>
</evidence>
<evidence type="ECO:0000256" key="3">
    <source>
        <dbReference type="ARBA" id="ARBA00012180"/>
    </source>
</evidence>
<dbReference type="SUPFAM" id="SSF53098">
    <property type="entry name" value="Ribonuclease H-like"/>
    <property type="match status" value="1"/>
</dbReference>
<sequence length="384" mass="44273">MIKTISKKTSYLNSVQSLTVQVLTHRYWHFKKTPLIVESFSEIADITDILYSNQLPPVLIYSPEQIFSREIGTYCFESEEVAGINQTKFNETKNKYWPNYDSIFTDGSKSKEYTSCAFYHFEENTDKKFILPKEASIYTAELTAIVQAMKYVLGSNHDKFIICTDSKSAVDKLKNVKINRSVNHIEAKILYLHNEIHIKNKVVIYLWVKGHAGITGNEMVDALAKTAPTSGEELNLELPPSDLFLSQRNKINEMWQNLYSTSTTGTNFCKHQPRIPRKPWCHKIPNRNFVATINRIRENHALTPYYKHKIKITDDPLCSCGKMGTLVHVLLECPINIVNINNLYKNLIHYKINLPIDLNCIIFSGNNNILYVLHQHIINCKLKL</sequence>
<dbReference type="InterPro" id="IPR036397">
    <property type="entry name" value="RNaseH_sf"/>
</dbReference>
<keyword evidence="5" id="KW-0479">Metal-binding</keyword>
<comment type="catalytic activity">
    <reaction evidence="1">
        <text>Endonucleolytic cleavage to 5'-phosphomonoester.</text>
        <dbReference type="EC" id="3.1.26.4"/>
    </reaction>
</comment>
<dbReference type="InterPro" id="IPR012337">
    <property type="entry name" value="RNaseH-like_sf"/>
</dbReference>
<evidence type="ECO:0000259" key="8">
    <source>
        <dbReference type="PROSITE" id="PS50879"/>
    </source>
</evidence>
<gene>
    <name evidence="9" type="primary">LOC114342380</name>
</gene>
<dbReference type="GO" id="GO:0043137">
    <property type="term" value="P:DNA replication, removal of RNA primer"/>
    <property type="evidence" value="ECO:0007669"/>
    <property type="project" value="TreeGrafter"/>
</dbReference>
<dbReference type="CDD" id="cd09276">
    <property type="entry name" value="Rnase_HI_RT_non_LTR"/>
    <property type="match status" value="1"/>
</dbReference>
<name>A0A6P7GYW4_DIAVI</name>
<keyword evidence="7" id="KW-0378">Hydrolase</keyword>
<keyword evidence="6" id="KW-0255">Endonuclease</keyword>
<dbReference type="InterPro" id="IPR050092">
    <property type="entry name" value="RNase_H"/>
</dbReference>
<dbReference type="InParanoid" id="A0A6P7GYW4"/>
<dbReference type="AlphaFoldDB" id="A0A6P7GYW4"/>
<accession>A0A6P7GYW4</accession>
<dbReference type="GO" id="GO:0046872">
    <property type="term" value="F:metal ion binding"/>
    <property type="evidence" value="ECO:0007669"/>
    <property type="project" value="UniProtKB-KW"/>
</dbReference>
<evidence type="ECO:0000313" key="9">
    <source>
        <dbReference type="RefSeq" id="XP_028148980.1"/>
    </source>
</evidence>
<dbReference type="PANTHER" id="PTHR10642:SF26">
    <property type="entry name" value="RIBONUCLEASE H1"/>
    <property type="match status" value="1"/>
</dbReference>
<protein>
    <recommendedName>
        <fullName evidence="3">ribonuclease H</fullName>
        <ecNumber evidence="3">3.1.26.4</ecNumber>
    </recommendedName>
</protein>
<dbReference type="Gene3D" id="3.30.420.10">
    <property type="entry name" value="Ribonuclease H-like superfamily/Ribonuclease H"/>
    <property type="match status" value="1"/>
</dbReference>
<dbReference type="Pfam" id="PF00075">
    <property type="entry name" value="RNase_H"/>
    <property type="match status" value="1"/>
</dbReference>
<proteinExistence type="inferred from homology"/>
<evidence type="ECO:0000256" key="5">
    <source>
        <dbReference type="ARBA" id="ARBA00022723"/>
    </source>
</evidence>
<evidence type="ECO:0000256" key="6">
    <source>
        <dbReference type="ARBA" id="ARBA00022759"/>
    </source>
</evidence>
<reference evidence="9" key="1">
    <citation type="submission" date="2025-08" db="UniProtKB">
        <authorList>
            <consortium name="RefSeq"/>
        </authorList>
    </citation>
    <scope>IDENTIFICATION</scope>
    <source>
        <tissue evidence="9">Whole insect</tissue>
    </source>
</reference>
<evidence type="ECO:0000256" key="2">
    <source>
        <dbReference type="ARBA" id="ARBA00005300"/>
    </source>
</evidence>
<organism evidence="9">
    <name type="scientific">Diabrotica virgifera virgifera</name>
    <name type="common">western corn rootworm</name>
    <dbReference type="NCBI Taxonomy" id="50390"/>
    <lineage>
        <taxon>Eukaryota</taxon>
        <taxon>Metazoa</taxon>
        <taxon>Ecdysozoa</taxon>
        <taxon>Arthropoda</taxon>
        <taxon>Hexapoda</taxon>
        <taxon>Insecta</taxon>
        <taxon>Pterygota</taxon>
        <taxon>Neoptera</taxon>
        <taxon>Endopterygota</taxon>
        <taxon>Coleoptera</taxon>
        <taxon>Polyphaga</taxon>
        <taxon>Cucujiformia</taxon>
        <taxon>Chrysomeloidea</taxon>
        <taxon>Chrysomelidae</taxon>
        <taxon>Galerucinae</taxon>
        <taxon>Diabroticina</taxon>
        <taxon>Diabroticites</taxon>
        <taxon>Diabrotica</taxon>
    </lineage>
</organism>
<dbReference type="GO" id="GO:0003676">
    <property type="term" value="F:nucleic acid binding"/>
    <property type="evidence" value="ECO:0007669"/>
    <property type="project" value="InterPro"/>
</dbReference>
<dbReference type="PANTHER" id="PTHR10642">
    <property type="entry name" value="RIBONUCLEASE H1"/>
    <property type="match status" value="1"/>
</dbReference>
<comment type="similarity">
    <text evidence="2">Belongs to the RNase H family.</text>
</comment>
<dbReference type="EC" id="3.1.26.4" evidence="3"/>
<dbReference type="GO" id="GO:0004523">
    <property type="term" value="F:RNA-DNA hybrid ribonuclease activity"/>
    <property type="evidence" value="ECO:0007669"/>
    <property type="project" value="UniProtKB-EC"/>
</dbReference>
<evidence type="ECO:0000256" key="1">
    <source>
        <dbReference type="ARBA" id="ARBA00000077"/>
    </source>
</evidence>
<feature type="domain" description="RNase H type-1" evidence="8">
    <location>
        <begin position="97"/>
        <end position="229"/>
    </location>
</feature>
<dbReference type="PROSITE" id="PS50879">
    <property type="entry name" value="RNASE_H_1"/>
    <property type="match status" value="1"/>
</dbReference>
<dbReference type="InterPro" id="IPR002156">
    <property type="entry name" value="RNaseH_domain"/>
</dbReference>
<keyword evidence="4" id="KW-0540">Nuclease</keyword>